<dbReference type="KEGG" id="kin:AB182_03910"/>
<reference evidence="1 2" key="1">
    <citation type="submission" date="2015-06" db="EMBL/GenBank/DDBJ databases">
        <title>Rapid spread of a carbapenem resistance gene driven by multiple levels of genetic mobility.</title>
        <authorList>
            <person name="Sheppard A.E."/>
            <person name="Stoesser N."/>
            <person name="Wilson D."/>
            <person name="Sebra R."/>
            <person name="Kasarskis A."/>
            <person name="Anson L."/>
            <person name="Giess A."/>
            <person name="Pankhurst L."/>
            <person name="Vaughan A."/>
            <person name="Grim C.J."/>
            <person name="Cox H."/>
            <person name="Yeh A."/>
            <person name="Sifri C.D."/>
            <person name="Walker S."/>
            <person name="Peto T.E."/>
            <person name="Crook D.W."/>
            <person name="Mathers A.J."/>
        </authorList>
    </citation>
    <scope>NUCLEOTIDE SEQUENCE [LARGE SCALE GENOMIC DNA]</scope>
    <source>
        <strain evidence="1 2">CAV1151</strain>
    </source>
</reference>
<accession>A0AAC8QKL6</accession>
<dbReference type="AlphaFoldDB" id="A0AAC8QKL6"/>
<dbReference type="Proteomes" id="UP000035479">
    <property type="component" value="Chromosome"/>
</dbReference>
<organism evidence="1 2">
    <name type="scientific">Phytobacter ursingii</name>
    <dbReference type="NCBI Taxonomy" id="1972431"/>
    <lineage>
        <taxon>Bacteria</taxon>
        <taxon>Pseudomonadati</taxon>
        <taxon>Pseudomonadota</taxon>
        <taxon>Gammaproteobacteria</taxon>
        <taxon>Enterobacterales</taxon>
        <taxon>Enterobacteriaceae</taxon>
        <taxon>Phytobacter</taxon>
    </lineage>
</organism>
<proteinExistence type="predicted"/>
<name>A0AAC8QKL6_9ENTR</name>
<gene>
    <name evidence="1" type="ORF">AB182_03910</name>
</gene>
<protein>
    <submittedName>
        <fullName evidence="1">Uncharacterized protein</fullName>
    </submittedName>
</protein>
<evidence type="ECO:0000313" key="1">
    <source>
        <dbReference type="EMBL" id="AKL10526.1"/>
    </source>
</evidence>
<evidence type="ECO:0000313" key="2">
    <source>
        <dbReference type="Proteomes" id="UP000035479"/>
    </source>
</evidence>
<sequence>MQCTKAITYMIPYIQPLQIISPVGGKTTSGDSGDFIRVVSVSEAYQDDNVPKGSEAEPLAELAYGLQVP</sequence>
<dbReference type="EMBL" id="CP011602">
    <property type="protein sequence ID" value="AKL10526.1"/>
    <property type="molecule type" value="Genomic_DNA"/>
</dbReference>